<dbReference type="RefSeq" id="WP_227412636.1">
    <property type="nucleotide sequence ID" value="NZ_CP133076.1"/>
</dbReference>
<name>A0ABY9MEF8_9BACL</name>
<reference evidence="1 2" key="1">
    <citation type="submission" date="2023-08" db="EMBL/GenBank/DDBJ databases">
        <title>Genome sequencing of the thermostable Gram positive bacteria Geobacillus proteiniphilus strain T-6.</title>
        <authorList>
            <person name="Shulami S."/>
            <person name="Shoham Y."/>
        </authorList>
    </citation>
    <scope>NUCLEOTIDE SEQUENCE [LARGE SCALE GENOMIC DNA]</scope>
    <source>
        <strain evidence="1 2">T-6</strain>
    </source>
</reference>
<proteinExistence type="predicted"/>
<protein>
    <submittedName>
        <fullName evidence="1">Group II intron maturase-specific domain-containing protein</fullName>
    </submittedName>
</protein>
<organism evidence="1 2">
    <name type="scientific">Geobacillus proteiniphilus</name>
    <dbReference type="NCBI Taxonomy" id="860353"/>
    <lineage>
        <taxon>Bacteria</taxon>
        <taxon>Bacillati</taxon>
        <taxon>Bacillota</taxon>
        <taxon>Bacilli</taxon>
        <taxon>Bacillales</taxon>
        <taxon>Anoxybacillaceae</taxon>
        <taxon>Geobacillus</taxon>
    </lineage>
</organism>
<keyword evidence="2" id="KW-1185">Reference proteome</keyword>
<accession>A0ABY9MEF8</accession>
<sequence length="52" mass="6223">MQEHIQRVNQYIMGWIGYFQLINTQCSVSYCIEGREAFCLPSHCRTRVLENR</sequence>
<dbReference type="Proteomes" id="UP001223761">
    <property type="component" value="Chromosome"/>
</dbReference>
<gene>
    <name evidence="1" type="ORF">RA955_17625</name>
</gene>
<dbReference type="EMBL" id="CP133076">
    <property type="protein sequence ID" value="WMJ16417.1"/>
    <property type="molecule type" value="Genomic_DNA"/>
</dbReference>
<evidence type="ECO:0000313" key="1">
    <source>
        <dbReference type="EMBL" id="WMJ16417.1"/>
    </source>
</evidence>
<evidence type="ECO:0000313" key="2">
    <source>
        <dbReference type="Proteomes" id="UP001223761"/>
    </source>
</evidence>